<feature type="signal peptide" evidence="1">
    <location>
        <begin position="1"/>
        <end position="25"/>
    </location>
</feature>
<protein>
    <submittedName>
        <fullName evidence="2">Transglutaminase-like cysteine proteinase</fullName>
    </submittedName>
</protein>
<dbReference type="Gene3D" id="3.10.620.30">
    <property type="match status" value="1"/>
</dbReference>
<evidence type="ECO:0000313" key="3">
    <source>
        <dbReference type="Proteomes" id="UP001549047"/>
    </source>
</evidence>
<feature type="chain" id="PRO_5046710956" evidence="1">
    <location>
        <begin position="26"/>
        <end position="208"/>
    </location>
</feature>
<comment type="caution">
    <text evidence="2">The sequence shown here is derived from an EMBL/GenBank/DDBJ whole genome shotgun (WGS) entry which is preliminary data.</text>
</comment>
<evidence type="ECO:0000313" key="2">
    <source>
        <dbReference type="EMBL" id="MET3614955.1"/>
    </source>
</evidence>
<dbReference type="Pfam" id="PF06035">
    <property type="entry name" value="Peptidase_C93"/>
    <property type="match status" value="1"/>
</dbReference>
<keyword evidence="1" id="KW-0732">Signal</keyword>
<dbReference type="InterPro" id="IPR010319">
    <property type="entry name" value="Transglutaminase-like_Cys_pept"/>
</dbReference>
<proteinExistence type="predicted"/>
<dbReference type="PANTHER" id="PTHR39327">
    <property type="match status" value="1"/>
</dbReference>
<keyword evidence="3" id="KW-1185">Reference proteome</keyword>
<sequence length="208" mass="23012">MRKFQRILAGFVLAAAMMNSIPASAFSLGSLTRNLGDEAKREFITVSHRTVGPYAGVVFCQANPGECSAKRTRWSRLEVSLDEKRFAQLQSVNLKINQAIRPQNDANGPGGDVWSLAPEAGDCEDYAITKRHELVSHGWPTNALRLAVVYTAFGEGHMVLVVKTNSGDLVLDNRVDAIRRWDRTGLKWLMIQSASNPKKWMSVAQAKV</sequence>
<dbReference type="Proteomes" id="UP001549047">
    <property type="component" value="Unassembled WGS sequence"/>
</dbReference>
<dbReference type="EMBL" id="JBEPMB010000005">
    <property type="protein sequence ID" value="MET3614955.1"/>
    <property type="molecule type" value="Genomic_DNA"/>
</dbReference>
<dbReference type="PANTHER" id="PTHR39327:SF1">
    <property type="entry name" value="BLR5470 PROTEIN"/>
    <property type="match status" value="1"/>
</dbReference>
<name>A0ABV2J2G9_9HYPH</name>
<accession>A0ABV2J2G9</accession>
<reference evidence="2 3" key="1">
    <citation type="submission" date="2024-06" db="EMBL/GenBank/DDBJ databases">
        <title>Genomic Encyclopedia of Type Strains, Phase IV (KMG-IV): sequencing the most valuable type-strain genomes for metagenomic binning, comparative biology and taxonomic classification.</title>
        <authorList>
            <person name="Goeker M."/>
        </authorList>
    </citation>
    <scope>NUCLEOTIDE SEQUENCE [LARGE SCALE GENOMIC DNA]</scope>
    <source>
        <strain evidence="2 3">DSM 29780</strain>
    </source>
</reference>
<gene>
    <name evidence="2" type="ORF">ABID16_003298</name>
</gene>
<dbReference type="RefSeq" id="WP_354557443.1">
    <property type="nucleotide sequence ID" value="NZ_JBEPMB010000005.1"/>
</dbReference>
<evidence type="ECO:0000256" key="1">
    <source>
        <dbReference type="SAM" id="SignalP"/>
    </source>
</evidence>
<organism evidence="2 3">
    <name type="scientific">Rhizobium aquaticum</name>
    <dbReference type="NCBI Taxonomy" id="1549636"/>
    <lineage>
        <taxon>Bacteria</taxon>
        <taxon>Pseudomonadati</taxon>
        <taxon>Pseudomonadota</taxon>
        <taxon>Alphaproteobacteria</taxon>
        <taxon>Hyphomicrobiales</taxon>
        <taxon>Rhizobiaceae</taxon>
        <taxon>Rhizobium/Agrobacterium group</taxon>
        <taxon>Rhizobium</taxon>
    </lineage>
</organism>